<dbReference type="HAMAP" id="MF_00140_B">
    <property type="entry name" value="Trp_tRNA_synth_B"/>
    <property type="match status" value="1"/>
</dbReference>
<keyword evidence="2 8" id="KW-0436">Ligase</keyword>
<dbReference type="NCBIfam" id="TIGR00233">
    <property type="entry name" value="trpS"/>
    <property type="match status" value="1"/>
</dbReference>
<feature type="binding site" evidence="8">
    <location>
        <position position="188"/>
    </location>
    <ligand>
        <name>ATP</name>
        <dbReference type="ChEBI" id="CHEBI:30616"/>
    </ligand>
</feature>
<sequence>MENAKKRIFSGVQPSGDLTLGNYIGAIKNWAKLQDDYECIYCIVDLHSITVRQTPADLRRRTLEVLMQYMAAGIDPEKSVIFIQSHVSAHAELAWVLGCNAQMGELSRMTQFKEKSKKHADNINAGLFTYPVLMAADILVYQADLVPVGHDQLQHVEIARDIANRFNHYYSDTFTIPEAYIPKVGQRIMSLQSPENKMSKSDPNPNGCIRLLDDKDTIIRKFKRAVTDSGSEIKSAADKPGVTNLLSIYSAVTNKTVEEAEKDFEGKGYGEFKLAVGEAVADTLAPVQAEFCRLQGDKEYVESVYKKGAEAASYIASKTLRKVYKKVGFIAK</sequence>
<feature type="binding site" evidence="8">
    <location>
        <position position="137"/>
    </location>
    <ligand>
        <name>L-tryptophan</name>
        <dbReference type="ChEBI" id="CHEBI:57912"/>
    </ligand>
</feature>
<comment type="similarity">
    <text evidence="1 8 9">Belongs to the class-I aminoacyl-tRNA synthetase family.</text>
</comment>
<evidence type="ECO:0000256" key="4">
    <source>
        <dbReference type="ARBA" id="ARBA00022840"/>
    </source>
</evidence>
<evidence type="ECO:0000313" key="10">
    <source>
        <dbReference type="EMBL" id="MBC8541315.1"/>
    </source>
</evidence>
<evidence type="ECO:0000256" key="8">
    <source>
        <dbReference type="HAMAP-Rule" id="MF_00140"/>
    </source>
</evidence>
<dbReference type="GO" id="GO:0005829">
    <property type="term" value="C:cytosol"/>
    <property type="evidence" value="ECO:0007669"/>
    <property type="project" value="TreeGrafter"/>
</dbReference>
<dbReference type="Pfam" id="PF00579">
    <property type="entry name" value="tRNA-synt_1b"/>
    <property type="match status" value="1"/>
</dbReference>
<keyword evidence="6 8" id="KW-0030">Aminoacyl-tRNA synthetase</keyword>
<reference evidence="10" key="1">
    <citation type="submission" date="2020-08" db="EMBL/GenBank/DDBJ databases">
        <title>Genome public.</title>
        <authorList>
            <person name="Liu C."/>
            <person name="Sun Q."/>
        </authorList>
    </citation>
    <scope>NUCLEOTIDE SEQUENCE</scope>
    <source>
        <strain evidence="10">H8</strain>
    </source>
</reference>
<evidence type="ECO:0000256" key="2">
    <source>
        <dbReference type="ARBA" id="ARBA00022598"/>
    </source>
</evidence>
<dbReference type="RefSeq" id="WP_249313365.1">
    <property type="nucleotide sequence ID" value="NZ_JACRSU010000003.1"/>
</dbReference>
<evidence type="ECO:0000313" key="11">
    <source>
        <dbReference type="Proteomes" id="UP000611762"/>
    </source>
</evidence>
<keyword evidence="4 8" id="KW-0067">ATP-binding</keyword>
<accession>A0A926DLS6</accession>
<comment type="caution">
    <text evidence="10">The sequence shown here is derived from an EMBL/GenBank/DDBJ whole genome shotgun (WGS) entry which is preliminary data.</text>
</comment>
<comment type="catalytic activity">
    <reaction evidence="7 8">
        <text>tRNA(Trp) + L-tryptophan + ATP = L-tryptophyl-tRNA(Trp) + AMP + diphosphate + H(+)</text>
        <dbReference type="Rhea" id="RHEA:24080"/>
        <dbReference type="Rhea" id="RHEA-COMP:9671"/>
        <dbReference type="Rhea" id="RHEA-COMP:9705"/>
        <dbReference type="ChEBI" id="CHEBI:15378"/>
        <dbReference type="ChEBI" id="CHEBI:30616"/>
        <dbReference type="ChEBI" id="CHEBI:33019"/>
        <dbReference type="ChEBI" id="CHEBI:57912"/>
        <dbReference type="ChEBI" id="CHEBI:78442"/>
        <dbReference type="ChEBI" id="CHEBI:78535"/>
        <dbReference type="ChEBI" id="CHEBI:456215"/>
        <dbReference type="EC" id="6.1.1.2"/>
    </reaction>
</comment>
<dbReference type="GO" id="GO:0005524">
    <property type="term" value="F:ATP binding"/>
    <property type="evidence" value="ECO:0007669"/>
    <property type="project" value="UniProtKB-UniRule"/>
</dbReference>
<organism evidence="10 11">
    <name type="scientific">Congzhengia minquanensis</name>
    <dbReference type="NCBI Taxonomy" id="2763657"/>
    <lineage>
        <taxon>Bacteria</taxon>
        <taxon>Bacillati</taxon>
        <taxon>Bacillota</taxon>
        <taxon>Clostridia</taxon>
        <taxon>Eubacteriales</taxon>
        <taxon>Oscillospiraceae</taxon>
        <taxon>Congzhengia</taxon>
    </lineage>
</organism>
<dbReference type="PANTHER" id="PTHR43766">
    <property type="entry name" value="TRYPTOPHAN--TRNA LIGASE, MITOCHONDRIAL"/>
    <property type="match status" value="1"/>
</dbReference>
<evidence type="ECO:0000256" key="7">
    <source>
        <dbReference type="ARBA" id="ARBA00049929"/>
    </source>
</evidence>
<feature type="short sequence motif" description="'HIGH' region" evidence="8">
    <location>
        <begin position="14"/>
        <end position="22"/>
    </location>
</feature>
<dbReference type="EMBL" id="JACRSU010000003">
    <property type="protein sequence ID" value="MBC8541315.1"/>
    <property type="molecule type" value="Genomic_DNA"/>
</dbReference>
<comment type="subunit">
    <text evidence="8">Homodimer.</text>
</comment>
<dbReference type="Gene3D" id="3.40.50.620">
    <property type="entry name" value="HUPs"/>
    <property type="match status" value="1"/>
</dbReference>
<feature type="binding site" evidence="8">
    <location>
        <begin position="21"/>
        <end position="22"/>
    </location>
    <ligand>
        <name>ATP</name>
        <dbReference type="ChEBI" id="CHEBI:30616"/>
    </ligand>
</feature>
<dbReference type="PANTHER" id="PTHR43766:SF1">
    <property type="entry name" value="TRYPTOPHAN--TRNA LIGASE, MITOCHONDRIAL"/>
    <property type="match status" value="1"/>
</dbReference>
<comment type="function">
    <text evidence="8">Catalyzes the attachment of tryptophan to tRNA(Trp).</text>
</comment>
<dbReference type="PRINTS" id="PR01039">
    <property type="entry name" value="TRNASYNTHTRP"/>
</dbReference>
<dbReference type="GO" id="GO:0006436">
    <property type="term" value="P:tryptophanyl-tRNA aminoacylation"/>
    <property type="evidence" value="ECO:0007669"/>
    <property type="project" value="UniProtKB-UniRule"/>
</dbReference>
<feature type="short sequence motif" description="'KMSKS' region" evidence="8">
    <location>
        <begin position="197"/>
        <end position="201"/>
    </location>
</feature>
<keyword evidence="3 8" id="KW-0547">Nucleotide-binding</keyword>
<keyword evidence="5 8" id="KW-0648">Protein biosynthesis</keyword>
<dbReference type="FunFam" id="1.10.240.10:FF:000002">
    <property type="entry name" value="Tryptophan--tRNA ligase"/>
    <property type="match status" value="1"/>
</dbReference>
<dbReference type="InterPro" id="IPR002305">
    <property type="entry name" value="aa-tRNA-synth_Ic"/>
</dbReference>
<feature type="binding site" evidence="8">
    <location>
        <begin position="149"/>
        <end position="151"/>
    </location>
    <ligand>
        <name>ATP</name>
        <dbReference type="ChEBI" id="CHEBI:30616"/>
    </ligand>
</feature>
<dbReference type="GO" id="GO:0004830">
    <property type="term" value="F:tryptophan-tRNA ligase activity"/>
    <property type="evidence" value="ECO:0007669"/>
    <property type="project" value="UniProtKB-UniRule"/>
</dbReference>
<name>A0A926DLS6_9FIRM</name>
<dbReference type="InterPro" id="IPR002306">
    <property type="entry name" value="Trp-tRNA-ligase"/>
</dbReference>
<protein>
    <recommendedName>
        <fullName evidence="8">Tryptophan--tRNA ligase</fullName>
        <ecNumber evidence="8">6.1.1.2</ecNumber>
    </recommendedName>
    <alternativeName>
        <fullName evidence="8">Tryptophanyl-tRNA synthetase</fullName>
        <shortName evidence="8">TrpRS</shortName>
    </alternativeName>
</protein>
<gene>
    <name evidence="8 10" type="primary">trpS</name>
    <name evidence="10" type="ORF">H8698_10040</name>
</gene>
<feature type="binding site" evidence="8">
    <location>
        <begin position="197"/>
        <end position="201"/>
    </location>
    <ligand>
        <name>ATP</name>
        <dbReference type="ChEBI" id="CHEBI:30616"/>
    </ligand>
</feature>
<dbReference type="InterPro" id="IPR014729">
    <property type="entry name" value="Rossmann-like_a/b/a_fold"/>
</dbReference>
<dbReference type="Gene3D" id="1.10.240.10">
    <property type="entry name" value="Tyrosyl-Transfer RNA Synthetase"/>
    <property type="match status" value="1"/>
</dbReference>
<evidence type="ECO:0000256" key="5">
    <source>
        <dbReference type="ARBA" id="ARBA00022917"/>
    </source>
</evidence>
<dbReference type="SUPFAM" id="SSF52374">
    <property type="entry name" value="Nucleotidylyl transferase"/>
    <property type="match status" value="1"/>
</dbReference>
<dbReference type="PROSITE" id="PS00178">
    <property type="entry name" value="AA_TRNA_LIGASE_I"/>
    <property type="match status" value="1"/>
</dbReference>
<dbReference type="CDD" id="cd00806">
    <property type="entry name" value="TrpRS_core"/>
    <property type="match status" value="1"/>
</dbReference>
<dbReference type="InterPro" id="IPR001412">
    <property type="entry name" value="aa-tRNA-synth_I_CS"/>
</dbReference>
<dbReference type="InterPro" id="IPR050203">
    <property type="entry name" value="Trp-tRNA_synthetase"/>
</dbReference>
<dbReference type="EC" id="6.1.1.2" evidence="8"/>
<evidence type="ECO:0000256" key="9">
    <source>
        <dbReference type="RuleBase" id="RU363036"/>
    </source>
</evidence>
<dbReference type="Proteomes" id="UP000611762">
    <property type="component" value="Unassembled WGS sequence"/>
</dbReference>
<keyword evidence="11" id="KW-1185">Reference proteome</keyword>
<feature type="binding site" evidence="8">
    <location>
        <begin position="13"/>
        <end position="15"/>
    </location>
    <ligand>
        <name>ATP</name>
        <dbReference type="ChEBI" id="CHEBI:30616"/>
    </ligand>
</feature>
<evidence type="ECO:0000256" key="6">
    <source>
        <dbReference type="ARBA" id="ARBA00023146"/>
    </source>
</evidence>
<dbReference type="AlphaFoldDB" id="A0A926DLS6"/>
<keyword evidence="8" id="KW-0963">Cytoplasm</keyword>
<proteinExistence type="inferred from homology"/>
<comment type="subcellular location">
    <subcellularLocation>
        <location evidence="8">Cytoplasm</location>
    </subcellularLocation>
</comment>
<evidence type="ECO:0000256" key="3">
    <source>
        <dbReference type="ARBA" id="ARBA00022741"/>
    </source>
</evidence>
<dbReference type="InterPro" id="IPR024109">
    <property type="entry name" value="Trp-tRNA-ligase_bac-type"/>
</dbReference>
<evidence type="ECO:0000256" key="1">
    <source>
        <dbReference type="ARBA" id="ARBA00005594"/>
    </source>
</evidence>